<evidence type="ECO:0000256" key="2">
    <source>
        <dbReference type="ARBA" id="ARBA00023098"/>
    </source>
</evidence>
<dbReference type="Gene3D" id="3.40.1090.10">
    <property type="entry name" value="Cytosolic phospholipase A2 catalytic domain"/>
    <property type="match status" value="1"/>
</dbReference>
<evidence type="ECO:0000313" key="6">
    <source>
        <dbReference type="Proteomes" id="UP001168528"/>
    </source>
</evidence>
<sequence length="342" mass="38020">MKKVLAIDGGGIRGIIPGQVLIALEKKLKKLSGNQEARLADYFDFFAGTSTGGILACIYLCPAENDPRRAKFSAEQAVELYVKYGQKIFDIALWKSIQSVNGTLDEKYDASALETLLAQYFQDVRLSQLLKPCIVTAYDIDRRKAHFFAQHDFATQGEGADFFVKDVCRATSAAPTYFEVALVKSLSNVSYALIDGGVFVNNPALSAYSEIRNSAQNPIAKDMFIVSLGTGDVNEPFKYHKAKNWGAVGWIKPIIDIMMSGASEITDYHLRKMFDAVQRSDQYIRIQPERFKDANQEIDDASPQNINALLEVGTITAEDCNKELDRIAEILIEDGPDRVEFS</sequence>
<dbReference type="Proteomes" id="UP001168528">
    <property type="component" value="Unassembled WGS sequence"/>
</dbReference>
<comment type="caution">
    <text evidence="5">The sequence shown here is derived from an EMBL/GenBank/DDBJ whole genome shotgun (WGS) entry which is preliminary data.</text>
</comment>
<evidence type="ECO:0000256" key="3">
    <source>
        <dbReference type="PROSITE-ProRule" id="PRU01161"/>
    </source>
</evidence>
<dbReference type="InterPro" id="IPR002641">
    <property type="entry name" value="PNPLA_dom"/>
</dbReference>
<accession>A0ABT8RE36</accession>
<dbReference type="PANTHER" id="PTHR32176">
    <property type="entry name" value="XYLOSE ISOMERASE"/>
    <property type="match status" value="1"/>
</dbReference>
<feature type="active site" description="Nucleophile" evidence="3">
    <location>
        <position position="50"/>
    </location>
</feature>
<feature type="short sequence motif" description="GXSXG" evidence="3">
    <location>
        <begin position="48"/>
        <end position="52"/>
    </location>
</feature>
<keyword evidence="6" id="KW-1185">Reference proteome</keyword>
<reference evidence="5" key="1">
    <citation type="submission" date="2023-07" db="EMBL/GenBank/DDBJ databases">
        <title>The genome sequence of Rhodocytophaga aerolata KACC 12507.</title>
        <authorList>
            <person name="Zhang X."/>
        </authorList>
    </citation>
    <scope>NUCLEOTIDE SEQUENCE</scope>
    <source>
        <strain evidence="5">KACC 12507</strain>
    </source>
</reference>
<dbReference type="EMBL" id="JAUKPO010000019">
    <property type="protein sequence ID" value="MDO1449498.1"/>
    <property type="molecule type" value="Genomic_DNA"/>
</dbReference>
<organism evidence="5 6">
    <name type="scientific">Rhodocytophaga aerolata</name>
    <dbReference type="NCBI Taxonomy" id="455078"/>
    <lineage>
        <taxon>Bacteria</taxon>
        <taxon>Pseudomonadati</taxon>
        <taxon>Bacteroidota</taxon>
        <taxon>Cytophagia</taxon>
        <taxon>Cytophagales</taxon>
        <taxon>Rhodocytophagaceae</taxon>
        <taxon>Rhodocytophaga</taxon>
    </lineage>
</organism>
<proteinExistence type="inferred from homology"/>
<dbReference type="Pfam" id="PF01734">
    <property type="entry name" value="Patatin"/>
    <property type="match status" value="1"/>
</dbReference>
<feature type="short sequence motif" description="DGA/G" evidence="3">
    <location>
        <begin position="195"/>
        <end position="197"/>
    </location>
</feature>
<evidence type="ECO:0000313" key="5">
    <source>
        <dbReference type="EMBL" id="MDO1449498.1"/>
    </source>
</evidence>
<protein>
    <submittedName>
        <fullName evidence="5">Patatin-like phospholipase family protein</fullName>
    </submittedName>
</protein>
<evidence type="ECO:0000256" key="1">
    <source>
        <dbReference type="ARBA" id="ARBA00010240"/>
    </source>
</evidence>
<dbReference type="InterPro" id="IPR016035">
    <property type="entry name" value="Acyl_Trfase/lysoPLipase"/>
</dbReference>
<comment type="similarity">
    <text evidence="1">Belongs to the patatin family.</text>
</comment>
<keyword evidence="3" id="KW-0378">Hydrolase</keyword>
<dbReference type="SUPFAM" id="SSF52151">
    <property type="entry name" value="FabD/lysophospholipase-like"/>
    <property type="match status" value="1"/>
</dbReference>
<dbReference type="PANTHER" id="PTHR32176:SF92">
    <property type="entry name" value="XYLOSE ISOMERASE"/>
    <property type="match status" value="1"/>
</dbReference>
<keyword evidence="3" id="KW-0442">Lipid degradation</keyword>
<dbReference type="PROSITE" id="PS51635">
    <property type="entry name" value="PNPLA"/>
    <property type="match status" value="1"/>
</dbReference>
<evidence type="ECO:0000259" key="4">
    <source>
        <dbReference type="PROSITE" id="PS51635"/>
    </source>
</evidence>
<name>A0ABT8RE36_9BACT</name>
<feature type="short sequence motif" description="GXGXXG" evidence="3">
    <location>
        <begin position="9"/>
        <end position="14"/>
    </location>
</feature>
<dbReference type="RefSeq" id="WP_302040301.1">
    <property type="nucleotide sequence ID" value="NZ_JAUKPO010000019.1"/>
</dbReference>
<gene>
    <name evidence="5" type="ORF">Q0590_24695</name>
</gene>
<feature type="active site" description="Proton acceptor" evidence="3">
    <location>
        <position position="195"/>
    </location>
</feature>
<feature type="domain" description="PNPLA" evidence="4">
    <location>
        <begin position="5"/>
        <end position="208"/>
    </location>
</feature>
<keyword evidence="2 3" id="KW-0443">Lipid metabolism</keyword>